<name>A0A6L3T356_9HYPH</name>
<dbReference type="AlphaFoldDB" id="A0A6L3T356"/>
<evidence type="ECO:0000256" key="1">
    <source>
        <dbReference type="SAM" id="MobiDB-lite"/>
    </source>
</evidence>
<comment type="caution">
    <text evidence="2">The sequence shown here is derived from an EMBL/GenBank/DDBJ whole genome shotgun (WGS) entry which is preliminary data.</text>
</comment>
<reference evidence="2 3" key="1">
    <citation type="submission" date="2019-09" db="EMBL/GenBank/DDBJ databases">
        <title>YIM 48816 draft genome.</title>
        <authorList>
            <person name="Jiang L."/>
        </authorList>
    </citation>
    <scope>NUCLEOTIDE SEQUENCE [LARGE SCALE GENOMIC DNA]</scope>
    <source>
        <strain evidence="2 3">YIM 48816</strain>
    </source>
</reference>
<gene>
    <name evidence="2" type="ORF">F6X53_11180</name>
</gene>
<feature type="region of interest" description="Disordered" evidence="1">
    <location>
        <begin position="18"/>
        <end position="38"/>
    </location>
</feature>
<dbReference type="EMBL" id="VZZK01000009">
    <property type="protein sequence ID" value="KAB1079362.1"/>
    <property type="molecule type" value="Genomic_DNA"/>
</dbReference>
<dbReference type="RefSeq" id="WP_151000097.1">
    <property type="nucleotide sequence ID" value="NZ_BPQY01000305.1"/>
</dbReference>
<proteinExistence type="predicted"/>
<evidence type="ECO:0000313" key="2">
    <source>
        <dbReference type="EMBL" id="KAB1079362.1"/>
    </source>
</evidence>
<feature type="compositionally biased region" description="Polar residues" evidence="1">
    <location>
        <begin position="27"/>
        <end position="38"/>
    </location>
</feature>
<protein>
    <submittedName>
        <fullName evidence="2">Uncharacterized protein</fullName>
    </submittedName>
</protein>
<keyword evidence="3" id="KW-1185">Reference proteome</keyword>
<accession>A0A6L3T356</accession>
<organism evidence="2 3">
    <name type="scientific">Methylobacterium soli</name>
    <dbReference type="NCBI Taxonomy" id="553447"/>
    <lineage>
        <taxon>Bacteria</taxon>
        <taxon>Pseudomonadati</taxon>
        <taxon>Pseudomonadota</taxon>
        <taxon>Alphaproteobacteria</taxon>
        <taxon>Hyphomicrobiales</taxon>
        <taxon>Methylobacteriaceae</taxon>
        <taxon>Methylobacterium</taxon>
    </lineage>
</organism>
<sequence length="105" mass="11770">MDRLAAQSISKSLFFKVPQPSDESRNRLTSGGESNRQCSLFAPRDLTSTIPDIALDSEPKPVRDDLTKTDLDQRTSLGYIKHETSDWVRCAIEMQFADPLQLPAC</sequence>
<dbReference type="Proteomes" id="UP000474159">
    <property type="component" value="Unassembled WGS sequence"/>
</dbReference>
<evidence type="ECO:0000313" key="3">
    <source>
        <dbReference type="Proteomes" id="UP000474159"/>
    </source>
</evidence>